<feature type="domain" description="GGDEF" evidence="2">
    <location>
        <begin position="46"/>
        <end position="179"/>
    </location>
</feature>
<feature type="region of interest" description="Disordered" evidence="1">
    <location>
        <begin position="1"/>
        <end position="21"/>
    </location>
</feature>
<dbReference type="SMART" id="SM00267">
    <property type="entry name" value="GGDEF"/>
    <property type="match status" value="1"/>
</dbReference>
<dbReference type="NCBIfam" id="TIGR00254">
    <property type="entry name" value="GGDEF"/>
    <property type="match status" value="1"/>
</dbReference>
<dbReference type="PANTHER" id="PTHR46663:SF2">
    <property type="entry name" value="GGDEF DOMAIN-CONTAINING PROTEIN"/>
    <property type="match status" value="1"/>
</dbReference>
<dbReference type="InterPro" id="IPR043128">
    <property type="entry name" value="Rev_trsase/Diguanyl_cyclase"/>
</dbReference>
<dbReference type="EMBL" id="UOED01000129">
    <property type="protein sequence ID" value="VAV98440.1"/>
    <property type="molecule type" value="Genomic_DNA"/>
</dbReference>
<proteinExistence type="predicted"/>
<sequence>MLSETEQKEQKSRHASQHDPLTKLPNRRYFAQCCRRAISKTATPGKKGAFLFLDLDGFKAINDTLGHSAGDAILVEIAGRLKNNVRQNDIVARFGGDEFVLFLPGLPSVEIGEKIARKIIGALNEPFRLDGEDISLGASCGLSLFPDHGERVEALIDIADKAMYRVKARGKNDVGIADFGDPKAAV</sequence>
<dbReference type="PANTHER" id="PTHR46663">
    <property type="entry name" value="DIGUANYLATE CYCLASE DGCT-RELATED"/>
    <property type="match status" value="1"/>
</dbReference>
<dbReference type="Pfam" id="PF00990">
    <property type="entry name" value="GGDEF"/>
    <property type="match status" value="1"/>
</dbReference>
<evidence type="ECO:0000256" key="1">
    <source>
        <dbReference type="SAM" id="MobiDB-lite"/>
    </source>
</evidence>
<evidence type="ECO:0000259" key="2">
    <source>
        <dbReference type="PROSITE" id="PS50887"/>
    </source>
</evidence>
<gene>
    <name evidence="3" type="ORF">MNBD_ALPHA02-1307</name>
</gene>
<dbReference type="InterPro" id="IPR000160">
    <property type="entry name" value="GGDEF_dom"/>
</dbReference>
<dbReference type="AlphaFoldDB" id="A0A3B0RY01"/>
<dbReference type="InterPro" id="IPR029787">
    <property type="entry name" value="Nucleotide_cyclase"/>
</dbReference>
<dbReference type="FunFam" id="3.30.70.270:FF:000001">
    <property type="entry name" value="Diguanylate cyclase domain protein"/>
    <property type="match status" value="1"/>
</dbReference>
<dbReference type="SUPFAM" id="SSF55073">
    <property type="entry name" value="Nucleotide cyclase"/>
    <property type="match status" value="1"/>
</dbReference>
<dbReference type="InterPro" id="IPR052163">
    <property type="entry name" value="DGC-Regulatory_Protein"/>
</dbReference>
<dbReference type="PROSITE" id="PS50887">
    <property type="entry name" value="GGDEF"/>
    <property type="match status" value="1"/>
</dbReference>
<accession>A0A3B0RY01</accession>
<dbReference type="CDD" id="cd01949">
    <property type="entry name" value="GGDEF"/>
    <property type="match status" value="1"/>
</dbReference>
<name>A0A3B0RY01_9ZZZZ</name>
<reference evidence="3" key="1">
    <citation type="submission" date="2018-06" db="EMBL/GenBank/DDBJ databases">
        <authorList>
            <person name="Zhirakovskaya E."/>
        </authorList>
    </citation>
    <scope>NUCLEOTIDE SEQUENCE</scope>
</reference>
<evidence type="ECO:0000313" key="3">
    <source>
        <dbReference type="EMBL" id="VAV98440.1"/>
    </source>
</evidence>
<protein>
    <submittedName>
        <fullName evidence="3">Diguanylate cyclase/phosphodiesterase (GGDEF &amp; EAL domains) with PAS/PAC sensor(S)</fullName>
    </submittedName>
</protein>
<dbReference type="Gene3D" id="3.30.70.270">
    <property type="match status" value="1"/>
</dbReference>
<organism evidence="3">
    <name type="scientific">hydrothermal vent metagenome</name>
    <dbReference type="NCBI Taxonomy" id="652676"/>
    <lineage>
        <taxon>unclassified sequences</taxon>
        <taxon>metagenomes</taxon>
        <taxon>ecological metagenomes</taxon>
    </lineage>
</organism>